<dbReference type="PANTHER" id="PTHR43795">
    <property type="entry name" value="BIFUNCTIONAL ASPARTATE AMINOTRANSFERASE AND GLUTAMATE/ASPARTATE-PREPHENATE AMINOTRANSFERASE-RELATED"/>
    <property type="match status" value="1"/>
</dbReference>
<evidence type="ECO:0008006" key="8">
    <source>
        <dbReference type="Google" id="ProtNLM"/>
    </source>
</evidence>
<sequence length="496" mass="54510">DDGGCSCGLTSSLQAAREAEAVAATGSSGQGHVFLDGVAGEDGRPACKCNTCFGGANCSLLTPNCTADASSRRVPSSCNCWCSGNPMFLEPYWVRHGAASAVVVSGWHRMSYRTTDGMFQSIELEKQIRELHRAVGNAVVDDKHLVFGAGSTQLINVLVYALSPDADYDASPPARVVATVPYYRPYKSQTAMFDGPQYKWDGATAVWVNATRNSTKSFIEFVTSPNNPDALLHQPVLGGSAVIVDRAYYWPHFTHIPAPADEDVMLFTMSKPSGHAGSRLGWALIRNEKVAKKAYQYVQNSIMGASRDTQLRMLGIVKAILTGQPPRAEWFVATGWNGLGRSQPVKSPVSASFGNGIWSGFEPILRLTRAHGEEDIFAFGHDVMRSRWRRLNAVVSRSRRISLQKIPPQFCTYFKRIRVPSPAYAWVKCEREENQDCHEALLKANIITRSGVENEAGSRYTRVSLLKSDDDFDVLLERITDLVNEENHEAPGSNPL</sequence>
<evidence type="ECO:0000256" key="2">
    <source>
        <dbReference type="ARBA" id="ARBA00006312"/>
    </source>
</evidence>
<evidence type="ECO:0000256" key="1">
    <source>
        <dbReference type="ARBA" id="ARBA00001933"/>
    </source>
</evidence>
<dbReference type="Proteomes" id="UP000324897">
    <property type="component" value="Unassembled WGS sequence"/>
</dbReference>
<accession>A0A5J9VG84</accession>
<keyword evidence="3" id="KW-0663">Pyridoxal phosphate</keyword>
<evidence type="ECO:0000313" key="7">
    <source>
        <dbReference type="Proteomes" id="UP000324897"/>
    </source>
</evidence>
<dbReference type="GO" id="GO:0016846">
    <property type="term" value="F:carbon-sulfur lyase activity"/>
    <property type="evidence" value="ECO:0007669"/>
    <property type="project" value="InterPro"/>
</dbReference>
<dbReference type="Pfam" id="PF04863">
    <property type="entry name" value="EGF_alliinase"/>
    <property type="match status" value="1"/>
</dbReference>
<evidence type="ECO:0000313" key="6">
    <source>
        <dbReference type="EMBL" id="TVU35302.1"/>
    </source>
</evidence>
<feature type="domain" description="Alliinase EGF-like" evidence="4">
    <location>
        <begin position="12"/>
        <end position="65"/>
    </location>
</feature>
<dbReference type="InterPro" id="IPR015422">
    <property type="entry name" value="PyrdxlP-dep_Trfase_small"/>
</dbReference>
<dbReference type="SUPFAM" id="SSF53383">
    <property type="entry name" value="PLP-dependent transferases"/>
    <property type="match status" value="2"/>
</dbReference>
<dbReference type="AlphaFoldDB" id="A0A5J9VG84"/>
<dbReference type="InterPro" id="IPR006948">
    <property type="entry name" value="Alliinase_C"/>
</dbReference>
<feature type="domain" description="Alliinase C-terminal" evidence="5">
    <location>
        <begin position="369"/>
        <end position="482"/>
    </location>
</feature>
<dbReference type="GO" id="GO:0008483">
    <property type="term" value="F:transaminase activity"/>
    <property type="evidence" value="ECO:0007669"/>
    <property type="project" value="TreeGrafter"/>
</dbReference>
<evidence type="ECO:0000259" key="4">
    <source>
        <dbReference type="Pfam" id="PF04863"/>
    </source>
</evidence>
<organism evidence="6 7">
    <name type="scientific">Eragrostis curvula</name>
    <name type="common">weeping love grass</name>
    <dbReference type="NCBI Taxonomy" id="38414"/>
    <lineage>
        <taxon>Eukaryota</taxon>
        <taxon>Viridiplantae</taxon>
        <taxon>Streptophyta</taxon>
        <taxon>Embryophyta</taxon>
        <taxon>Tracheophyta</taxon>
        <taxon>Spermatophyta</taxon>
        <taxon>Magnoliopsida</taxon>
        <taxon>Liliopsida</taxon>
        <taxon>Poales</taxon>
        <taxon>Poaceae</taxon>
        <taxon>PACMAD clade</taxon>
        <taxon>Chloridoideae</taxon>
        <taxon>Eragrostideae</taxon>
        <taxon>Eragrostidinae</taxon>
        <taxon>Eragrostis</taxon>
    </lineage>
</organism>
<comment type="similarity">
    <text evidence="2">Belongs to the alliinase family.</text>
</comment>
<evidence type="ECO:0000259" key="5">
    <source>
        <dbReference type="Pfam" id="PF04864"/>
    </source>
</evidence>
<reference evidence="6 7" key="1">
    <citation type="journal article" date="2019" name="Sci. Rep.">
        <title>A high-quality genome of Eragrostis curvula grass provides insights into Poaceae evolution and supports new strategies to enhance forage quality.</title>
        <authorList>
            <person name="Carballo J."/>
            <person name="Santos B.A.C.M."/>
            <person name="Zappacosta D."/>
            <person name="Garbus I."/>
            <person name="Selva J.P."/>
            <person name="Gallo C.A."/>
            <person name="Diaz A."/>
            <person name="Albertini E."/>
            <person name="Caccamo M."/>
            <person name="Echenique V."/>
        </authorList>
    </citation>
    <scope>NUCLEOTIDE SEQUENCE [LARGE SCALE GENOMIC DNA]</scope>
    <source>
        <strain evidence="7">cv. Victoria</strain>
        <tissue evidence="6">Leaf</tissue>
    </source>
</reference>
<name>A0A5J9VG84_9POAL</name>
<feature type="non-terminal residue" evidence="6">
    <location>
        <position position="496"/>
    </location>
</feature>
<dbReference type="InterPro" id="IPR037029">
    <property type="entry name" value="Alliinase_N_sf"/>
</dbReference>
<dbReference type="Gene3D" id="3.90.1150.10">
    <property type="entry name" value="Aspartate Aminotransferase, domain 1"/>
    <property type="match status" value="1"/>
</dbReference>
<dbReference type="InterPro" id="IPR015424">
    <property type="entry name" value="PyrdxlP-dep_Trfase"/>
</dbReference>
<keyword evidence="7" id="KW-1185">Reference proteome</keyword>
<dbReference type="EMBL" id="RWGY01000009">
    <property type="protein sequence ID" value="TVU35302.1"/>
    <property type="molecule type" value="Genomic_DNA"/>
</dbReference>
<dbReference type="Gene3D" id="2.10.25.30">
    <property type="entry name" value="EGF-like, alliinase"/>
    <property type="match status" value="1"/>
</dbReference>
<dbReference type="InterPro" id="IPR006947">
    <property type="entry name" value="EGF_alliinase"/>
</dbReference>
<protein>
    <recommendedName>
        <fullName evidence="8">Alliinase C-terminal domain-containing protein</fullName>
    </recommendedName>
</protein>
<dbReference type="InterPro" id="IPR015421">
    <property type="entry name" value="PyrdxlP-dep_Trfase_major"/>
</dbReference>
<proteinExistence type="inferred from homology"/>
<dbReference type="Pfam" id="PF04864">
    <property type="entry name" value="Alliinase_C"/>
    <property type="match status" value="2"/>
</dbReference>
<dbReference type="GO" id="GO:0006520">
    <property type="term" value="P:amino acid metabolic process"/>
    <property type="evidence" value="ECO:0007669"/>
    <property type="project" value="TreeGrafter"/>
</dbReference>
<dbReference type="PANTHER" id="PTHR43795:SF20">
    <property type="entry name" value="TRYPTOPHAN AMINOTRANSFERASE-RELATED PROTEIN 3"/>
    <property type="match status" value="1"/>
</dbReference>
<feature type="domain" description="Alliinase C-terminal" evidence="5">
    <location>
        <begin position="83"/>
        <end position="322"/>
    </location>
</feature>
<comment type="cofactor">
    <cofactor evidence="1">
        <name>pyridoxal 5'-phosphate</name>
        <dbReference type="ChEBI" id="CHEBI:597326"/>
    </cofactor>
</comment>
<gene>
    <name evidence="6" type="ORF">EJB05_17186</name>
</gene>
<dbReference type="InterPro" id="IPR050478">
    <property type="entry name" value="Ethylene_sulfur-biosynth"/>
</dbReference>
<dbReference type="Gene3D" id="3.40.640.10">
    <property type="entry name" value="Type I PLP-dependent aspartate aminotransferase-like (Major domain)"/>
    <property type="match status" value="1"/>
</dbReference>
<dbReference type="OrthoDB" id="2020362at2759"/>
<comment type="caution">
    <text evidence="6">The sequence shown here is derived from an EMBL/GenBank/DDBJ whole genome shotgun (WGS) entry which is preliminary data.</text>
</comment>
<evidence type="ECO:0000256" key="3">
    <source>
        <dbReference type="ARBA" id="ARBA00022898"/>
    </source>
</evidence>
<feature type="non-terminal residue" evidence="6">
    <location>
        <position position="1"/>
    </location>
</feature>
<dbReference type="Gramene" id="TVU35302">
    <property type="protein sequence ID" value="TVU35302"/>
    <property type="gene ID" value="EJB05_17186"/>
</dbReference>